<accession>A0AAV1TJN8</accession>
<keyword evidence="2" id="KW-0732">Signal</keyword>
<name>A0AAV1TJN8_9STRA</name>
<evidence type="ECO:0008006" key="5">
    <source>
        <dbReference type="Google" id="ProtNLM"/>
    </source>
</evidence>
<evidence type="ECO:0000313" key="3">
    <source>
        <dbReference type="EMBL" id="CAK7922555.1"/>
    </source>
</evidence>
<evidence type="ECO:0000256" key="2">
    <source>
        <dbReference type="SAM" id="SignalP"/>
    </source>
</evidence>
<dbReference type="EMBL" id="CAKLBY020000066">
    <property type="protein sequence ID" value="CAK7922555.1"/>
    <property type="molecule type" value="Genomic_DNA"/>
</dbReference>
<dbReference type="AlphaFoldDB" id="A0AAV1TJN8"/>
<protein>
    <recommendedName>
        <fullName evidence="5">RxLR effector candidate protein</fullName>
    </recommendedName>
</protein>
<proteinExistence type="predicted"/>
<gene>
    <name evidence="3" type="ORF">PM001_LOCUS7726</name>
</gene>
<organism evidence="3 4">
    <name type="scientific">Peronospora matthiolae</name>
    <dbReference type="NCBI Taxonomy" id="2874970"/>
    <lineage>
        <taxon>Eukaryota</taxon>
        <taxon>Sar</taxon>
        <taxon>Stramenopiles</taxon>
        <taxon>Oomycota</taxon>
        <taxon>Peronosporomycetes</taxon>
        <taxon>Peronosporales</taxon>
        <taxon>Peronosporaceae</taxon>
        <taxon>Peronospora</taxon>
    </lineage>
</organism>
<reference evidence="3" key="1">
    <citation type="submission" date="2024-01" db="EMBL/GenBank/DDBJ databases">
        <authorList>
            <person name="Webb A."/>
        </authorList>
    </citation>
    <scope>NUCLEOTIDE SEQUENCE</scope>
    <source>
        <strain evidence="3">Pm1</strain>
    </source>
</reference>
<feature type="signal peptide" evidence="2">
    <location>
        <begin position="1"/>
        <end position="23"/>
    </location>
</feature>
<feature type="chain" id="PRO_5043628888" description="RxLR effector candidate protein" evidence="2">
    <location>
        <begin position="24"/>
        <end position="184"/>
    </location>
</feature>
<dbReference type="Proteomes" id="UP001162060">
    <property type="component" value="Unassembled WGS sequence"/>
</dbReference>
<evidence type="ECO:0000256" key="1">
    <source>
        <dbReference type="SAM" id="MobiDB-lite"/>
    </source>
</evidence>
<feature type="region of interest" description="Disordered" evidence="1">
    <location>
        <begin position="42"/>
        <end position="69"/>
    </location>
</feature>
<comment type="caution">
    <text evidence="3">The sequence shown here is derived from an EMBL/GenBank/DDBJ whole genome shotgun (WGS) entry which is preliminary data.</text>
</comment>
<sequence length="184" mass="20632">MRKLKVWCIIAASLLCESTGVVAAVEDPPVASVFKIEQSTQDQTVRKPGSGKKTFLRPSGGITADEADSSGTERSSFLAVLDDIWMSIWKCIGKYLPGTNAYKQNKVVYDAKLFGVKVDRDAQQQFRAMFEKGFENKWSKTQLMIAIRDANQAYGIPYLHHLGGQYQAFLLSEKKESTKWWPTA</sequence>
<evidence type="ECO:0000313" key="4">
    <source>
        <dbReference type="Proteomes" id="UP001162060"/>
    </source>
</evidence>